<dbReference type="EMBL" id="EQ973962">
    <property type="protein sequence ID" value="EEF36974.1"/>
    <property type="molecule type" value="Genomic_DNA"/>
</dbReference>
<accession>B9SHE1</accession>
<protein>
    <submittedName>
        <fullName evidence="1">Uncharacterized protein</fullName>
    </submittedName>
</protein>
<reference evidence="2" key="1">
    <citation type="journal article" date="2010" name="Nat. Biotechnol.">
        <title>Draft genome sequence of the oilseed species Ricinus communis.</title>
        <authorList>
            <person name="Chan A.P."/>
            <person name="Crabtree J."/>
            <person name="Zhao Q."/>
            <person name="Lorenzi H."/>
            <person name="Orvis J."/>
            <person name="Puiu D."/>
            <person name="Melake-Berhan A."/>
            <person name="Jones K.M."/>
            <person name="Redman J."/>
            <person name="Chen G."/>
            <person name="Cahoon E.B."/>
            <person name="Gedil M."/>
            <person name="Stanke M."/>
            <person name="Haas B.J."/>
            <person name="Wortman J.R."/>
            <person name="Fraser-Liggett C.M."/>
            <person name="Ravel J."/>
            <person name="Rabinowicz P.D."/>
        </authorList>
    </citation>
    <scope>NUCLEOTIDE SEQUENCE [LARGE SCALE GENOMIC DNA]</scope>
    <source>
        <strain evidence="2">cv. Hale</strain>
    </source>
</reference>
<organism evidence="1 2">
    <name type="scientific">Ricinus communis</name>
    <name type="common">Castor bean</name>
    <dbReference type="NCBI Taxonomy" id="3988"/>
    <lineage>
        <taxon>Eukaryota</taxon>
        <taxon>Viridiplantae</taxon>
        <taxon>Streptophyta</taxon>
        <taxon>Embryophyta</taxon>
        <taxon>Tracheophyta</taxon>
        <taxon>Spermatophyta</taxon>
        <taxon>Magnoliopsida</taxon>
        <taxon>eudicotyledons</taxon>
        <taxon>Gunneridae</taxon>
        <taxon>Pentapetalae</taxon>
        <taxon>rosids</taxon>
        <taxon>fabids</taxon>
        <taxon>Malpighiales</taxon>
        <taxon>Euphorbiaceae</taxon>
        <taxon>Acalyphoideae</taxon>
        <taxon>Acalypheae</taxon>
        <taxon>Ricinus</taxon>
    </lineage>
</organism>
<dbReference type="InParanoid" id="B9SHE1"/>
<dbReference type="AlphaFoldDB" id="B9SHE1"/>
<evidence type="ECO:0000313" key="2">
    <source>
        <dbReference type="Proteomes" id="UP000008311"/>
    </source>
</evidence>
<proteinExistence type="predicted"/>
<gene>
    <name evidence="1" type="ORF">RCOM_0989410</name>
</gene>
<keyword evidence="2" id="KW-1185">Reference proteome</keyword>
<name>B9SHE1_RICCO</name>
<sequence>MAPVMHLYIAPRPETECISRWKRQVRFWCSHAVTPACLIPMHVSLSLGNCHSLTPCSLPPNTPNVHND</sequence>
<dbReference type="Proteomes" id="UP000008311">
    <property type="component" value="Unassembled WGS sequence"/>
</dbReference>
<evidence type="ECO:0000313" key="1">
    <source>
        <dbReference type="EMBL" id="EEF36974.1"/>
    </source>
</evidence>